<name>A0A085NPB1_9BILA</name>
<evidence type="ECO:0000256" key="2">
    <source>
        <dbReference type="ARBA" id="ARBA00004760"/>
    </source>
</evidence>
<keyword evidence="4 8" id="KW-0812">Transmembrane</keyword>
<dbReference type="UniPathway" id="UPA00222"/>
<dbReference type="EMBL" id="KL363199">
    <property type="protein sequence ID" value="KFD55505.1"/>
    <property type="molecule type" value="Genomic_DNA"/>
</dbReference>
<evidence type="ECO:0000259" key="9">
    <source>
        <dbReference type="SMART" id="SM00724"/>
    </source>
</evidence>
<feature type="transmembrane region" description="Helical" evidence="8">
    <location>
        <begin position="147"/>
        <end position="168"/>
    </location>
</feature>
<dbReference type="InterPro" id="IPR016439">
    <property type="entry name" value="Lag1/Lac1-like"/>
</dbReference>
<protein>
    <recommendedName>
        <fullName evidence="9">TLC domain-containing protein</fullName>
    </recommendedName>
</protein>
<evidence type="ECO:0000256" key="8">
    <source>
        <dbReference type="SAM" id="Phobius"/>
    </source>
</evidence>
<evidence type="ECO:0000313" key="11">
    <source>
        <dbReference type="EMBL" id="KFD71307.1"/>
    </source>
</evidence>
<dbReference type="Proteomes" id="UP000030764">
    <property type="component" value="Unassembled WGS sequence"/>
</dbReference>
<dbReference type="SMART" id="SM00724">
    <property type="entry name" value="TLC"/>
    <property type="match status" value="1"/>
</dbReference>
<dbReference type="GO" id="GO:0046513">
    <property type="term" value="P:ceramide biosynthetic process"/>
    <property type="evidence" value="ECO:0007669"/>
    <property type="project" value="InterPro"/>
</dbReference>
<evidence type="ECO:0000313" key="10">
    <source>
        <dbReference type="EMBL" id="KFD55505.1"/>
    </source>
</evidence>
<feature type="domain" description="TLC" evidence="9">
    <location>
        <begin position="138"/>
        <end position="374"/>
    </location>
</feature>
<sequence length="398" mass="46315">MAGLSDWFWNEDVWLPPGTGWDNLESSGIGHLPDFCDLVLPIYYAFIFLIVRAAFEWSLARPLGQAFGIRDSESSLPHFFHCIAHRFRSLLITKKRCFNNASVVNGFVQSGSPEKSDRRASDSMSQFLHLIHQKSLLDKFSESCWRFVYYLFIFAYGLIVLWDKPWFWDTSYCWYGYPYQPVDDEIRWYYIIELSFYWSLMFSQFVDVVRKDFWVNFVHHITTVLLLSFSWVDNFVRIGSLVLIVHDAADFWMEMSLAWRKAVFQSRCGLSSLFKLALIISPGDFSLLQGAKMARYCKKVTLCNVLFVIFTAVWFVTRCGLYPFKIIYSTTLEAPALVEFFGAYYIFNALLLILLVLQLFWSGLILKIAVNAVRSGETDDVRSDAEDSEPAYTDRKED</sequence>
<proteinExistence type="predicted"/>
<dbReference type="AlphaFoldDB" id="A0A085NPB1"/>
<dbReference type="PIRSF" id="PIRSF005225">
    <property type="entry name" value="LAG1_LAC1"/>
    <property type="match status" value="1"/>
</dbReference>
<feature type="transmembrane region" description="Helical" evidence="8">
    <location>
        <begin position="42"/>
        <end position="60"/>
    </location>
</feature>
<reference evidence="11 12" key="1">
    <citation type="journal article" date="2014" name="Nat. Genet.">
        <title>Genome and transcriptome of the porcine whipworm Trichuris suis.</title>
        <authorList>
            <person name="Jex A.R."/>
            <person name="Nejsum P."/>
            <person name="Schwarz E.M."/>
            <person name="Hu L."/>
            <person name="Young N.D."/>
            <person name="Hall R.S."/>
            <person name="Korhonen P.K."/>
            <person name="Liao S."/>
            <person name="Thamsborg S."/>
            <person name="Xia J."/>
            <person name="Xu P."/>
            <person name="Wang S."/>
            <person name="Scheerlinck J.P."/>
            <person name="Hofmann A."/>
            <person name="Sternberg P.W."/>
            <person name="Wang J."/>
            <person name="Gasser R.B."/>
        </authorList>
    </citation>
    <scope>NUCLEOTIDE SEQUENCE [LARGE SCALE GENOMIC DNA]</scope>
    <source>
        <strain evidence="11">DCEP-RM93F</strain>
        <strain evidence="10">DCEP-RM93M</strain>
    </source>
</reference>
<keyword evidence="6 8" id="KW-0472">Membrane</keyword>
<dbReference type="GO" id="GO:0050291">
    <property type="term" value="F:sphingosine N-acyltransferase activity"/>
    <property type="evidence" value="ECO:0007669"/>
    <property type="project" value="InterPro"/>
</dbReference>
<feature type="transmembrane region" description="Helical" evidence="8">
    <location>
        <begin position="344"/>
        <end position="366"/>
    </location>
</feature>
<dbReference type="PANTHER" id="PTHR12560">
    <property type="entry name" value="LONGEVITY ASSURANCE FACTOR 1 LAG1"/>
    <property type="match status" value="1"/>
</dbReference>
<dbReference type="InterPro" id="IPR006634">
    <property type="entry name" value="TLC-dom"/>
</dbReference>
<accession>A0A085NPB1</accession>
<evidence type="ECO:0000256" key="6">
    <source>
        <dbReference type="ARBA" id="ARBA00023136"/>
    </source>
</evidence>
<dbReference type="Pfam" id="PF03798">
    <property type="entry name" value="TRAM_LAG1_CLN8"/>
    <property type="match status" value="2"/>
</dbReference>
<organism evidence="11">
    <name type="scientific">Trichuris suis</name>
    <name type="common">pig whipworm</name>
    <dbReference type="NCBI Taxonomy" id="68888"/>
    <lineage>
        <taxon>Eukaryota</taxon>
        <taxon>Metazoa</taxon>
        <taxon>Ecdysozoa</taxon>
        <taxon>Nematoda</taxon>
        <taxon>Enoplea</taxon>
        <taxon>Dorylaimia</taxon>
        <taxon>Trichinellida</taxon>
        <taxon>Trichuridae</taxon>
        <taxon>Trichuris</taxon>
    </lineage>
</organism>
<dbReference type="PANTHER" id="PTHR12560:SF0">
    <property type="entry name" value="LD18904P"/>
    <property type="match status" value="1"/>
</dbReference>
<evidence type="ECO:0000256" key="4">
    <source>
        <dbReference type="ARBA" id="ARBA00022692"/>
    </source>
</evidence>
<gene>
    <name evidence="10" type="ORF">M513_03557</name>
    <name evidence="11" type="ORF">M514_03557</name>
</gene>
<evidence type="ECO:0000256" key="3">
    <source>
        <dbReference type="ARBA" id="ARBA00004991"/>
    </source>
</evidence>
<feature type="region of interest" description="Disordered" evidence="7">
    <location>
        <begin position="379"/>
        <end position="398"/>
    </location>
</feature>
<comment type="subcellular location">
    <subcellularLocation>
        <location evidence="1">Membrane</location>
        <topology evidence="1">Multi-pass membrane protein</topology>
    </subcellularLocation>
</comment>
<keyword evidence="5 8" id="KW-1133">Transmembrane helix</keyword>
<evidence type="ECO:0000256" key="7">
    <source>
        <dbReference type="SAM" id="MobiDB-lite"/>
    </source>
</evidence>
<dbReference type="Proteomes" id="UP000030758">
    <property type="component" value="Unassembled WGS sequence"/>
</dbReference>
<comment type="pathway">
    <text evidence="3">Sphingolipid metabolism.</text>
</comment>
<comment type="pathway">
    <text evidence="2">Lipid metabolism; sphingolipid metabolism.</text>
</comment>
<feature type="transmembrane region" description="Helical" evidence="8">
    <location>
        <begin position="302"/>
        <end position="324"/>
    </location>
</feature>
<feature type="transmembrane region" description="Helical" evidence="8">
    <location>
        <begin position="213"/>
        <end position="232"/>
    </location>
</feature>
<evidence type="ECO:0000256" key="5">
    <source>
        <dbReference type="ARBA" id="ARBA00022989"/>
    </source>
</evidence>
<dbReference type="GO" id="GO:0016020">
    <property type="term" value="C:membrane"/>
    <property type="evidence" value="ECO:0007669"/>
    <property type="project" value="UniProtKB-SubCell"/>
</dbReference>
<keyword evidence="12" id="KW-1185">Reference proteome</keyword>
<evidence type="ECO:0000313" key="12">
    <source>
        <dbReference type="Proteomes" id="UP000030764"/>
    </source>
</evidence>
<dbReference type="EMBL" id="KL367483">
    <property type="protein sequence ID" value="KFD71307.1"/>
    <property type="molecule type" value="Genomic_DNA"/>
</dbReference>
<evidence type="ECO:0000256" key="1">
    <source>
        <dbReference type="ARBA" id="ARBA00004141"/>
    </source>
</evidence>